<dbReference type="SUPFAM" id="SSF49265">
    <property type="entry name" value="Fibronectin type III"/>
    <property type="match status" value="2"/>
</dbReference>
<dbReference type="Gene3D" id="2.120.10.30">
    <property type="entry name" value="TolB, C-terminal domain"/>
    <property type="match status" value="2"/>
</dbReference>
<dbReference type="RefSeq" id="WP_230496051.1">
    <property type="nucleotide sequence ID" value="NZ_CAKJTG010000007.1"/>
</dbReference>
<evidence type="ECO:0008006" key="9">
    <source>
        <dbReference type="Google" id="ProtNLM"/>
    </source>
</evidence>
<feature type="region of interest" description="Disordered" evidence="3">
    <location>
        <begin position="1941"/>
        <end position="1968"/>
    </location>
</feature>
<evidence type="ECO:0000259" key="5">
    <source>
        <dbReference type="PROSITE" id="PS50853"/>
    </source>
</evidence>
<sequence length="2814" mass="309633">MARMGGRLKRKSRFRILCALLIVSLVFSLVSPAYATSSKSGATKEQAQLLTNVLNQLQSQVPLTDGAEPFQWNRIDQVNLTSSGTTPFGGWSFKPSINGDGRYVVFESDSGFIEGRNYIQFEAYVHDRLKGTTELISKAVDDSIANGRSGNASISADGNFVAFESNASNLVENDNNNTGDIFVRDLRNQVTERVSVSSTGVEADNAVLNASPSISGDGRYVVFNSLATNLIDGKPVESFNSYMYIRDRLTNTTIRVTNPSTGEPVEGYNPKISENGKYLVFESPSMDLVPDDFNFLNDVFVYTLETGLIDRVSLTSLGEEADGSSYSPTISADGQTIAFVSTAKNLVNGSSIGNIDRLFLHHRLTGQTEHITVGVGGVEPDDHSSRPMVSGDGRYVIFQSSANNLVDGDFADPNRTFGDQNDVFVYDSVTKHTERVVFPMDGQVLNGASSFPAINSDGKVVTFQSKANTLVPNDPSLFSDDIFVSFDKKDVPVWPVDRVISLTDISQNSVTLNWPLLENQGVLGYRIYQDDRKIGFVEATVHSFKVNGLDPTKQYRFKIEAVNQSYNSSQNGPALTTATEDKQAPVWPVGTKLNLDSVSPTSVTFSWTPAQDNIRVNYYEVYEVLNEQTHSVRALASTPMTFIHLTDLTPEKEYKLVVRARDEAGNWSEYSPLFTVKTLKEDTGTMVSALFVDVLPGGKADLRWVADENTNVQVYEIWRGKGSENPTLITSIESSQTTYLDSGLLAETEYTYQVIGKDEIGNETYRTKLVQITTAVLSISSFKWFVNSTKGYALQNGTLTLTLKGDSNYTGEALLTYKTVDDENIALEQRIILTEKSSGTYEGSYQLPTGVTELTSLVASLSDSAGHVITKKAENWEQPIKTTGSLSVDLTFNGEIGNYLEGAQLVAWSETKRSGSNVKLTELSSYRINQLIPAEDYTVRLLLANGKMLGDVTNVKVLSGRTDHATLAMELPAELQLVVKNLSGEPIPHVEWTLLDENDQFIRYLTTDASGRTTKIGGFVANQKLKAQIHLYDQPYYSSSYDITLGSFNNVKEIILTPFIKGKLQGQVTDMDGKPLAHISIFGNQIIDERHFYFKTTTDADGKYSLDLYEGMVDLQFTSQDQKILGLYGQQMVIKGNETNSLQTKLETMGEGEVDLKVYTKFIGQNWEGPFNVDQLFKENYQIQVRNKWRYVWGDEPLPPSVRVKGFIGDVIEVCVSHPFLGTACEETTIDENRNASVTVNIEERGGRIEGNVVNGATGKAIGNWSGMLYKYNPDQNNWYQSQGVYPSGIKLSTNVWEAGQYKLEIEHTNSANVKSFAQTEFTVQNGEIKQLNNIVLHAEGVFSGQPGNYFTSIPSVTTPGRLVTLYGSFQHKQDLPYEDVTLLLEIPNGTTFREGSVMINGKIPAERQIFYNANQKRYEVTLDEVKPNEESTVRYQIQLNKDLTEAEIGATLRLRFNDQTGVSKEEIIGSAFVRAPQITLNAMENVSTDTNLPISGRAPADSEVLVYAGSALLGKTKAISTGIWSLKVDLPDVGSPRQHKLRAETVIDETIYRSKVVNVFYDKERPNLVSLTLVQANGKKVDIDPTKGVARFPFVVNPKLPIQFEIRFTDPNKVENVELHMGESFELATLEEGVYKGSVLIQGRVGDLYVTYDTVKVRKKIEPIETKEQLEIALEEFQQNLPNEVKGNKAENITFAEEDGIFKTSMDITSPNTDADLKLNMSYEPGISYTPTEEDLAFSQAYGVDIYDLNYDLDEENGVYRVKMSALFPEIAQASAFIEKMTPANRAAVNGFTSNVAANTTAAAAGTLTKIVIDYTLKGTDLTLKGVDAYGAGASFGSLAENIARIEVLLEQLAQCPSGPVADFLKGTLDQAMAYEVIKWSTAIASAGIGAAATLGTGGIAFPVGVALFAAGQIIGNGLDASMAKRMQLAEDMVAKQLQKCEEPDDGGSTSGGKRKPKNGPGGGGPVASPVYVFDPSGYVYEAIESNRLEGVTATVLTKNPVTNLWEKWDAEWFEQINPQETDPYGRYGWDVPEGLWQVVYEKEGYESTKSAELKVQPPHFDVNIGMVSYAPPQVESLRAVSVANGEDYIEVTLSKFIDVDSLVDSTISVQSPTGVLTGEVTAYQKEQEAVIKKLTRVIRFVPTGDLSVGDSYSVSVNASTIFSYSGVGMENNFTRSVVVEAQDVTAPALISTSVDPSGTLIRLTFDQSLDRTQSLDLNGFTLEGTTAVPKVVSFDVLDHSRTKIIMNLAGRIRSDEHVTVGMTAGMVRNQAGNGNAPIRKAVTNQVLSTRAELSNLMFTQGKLSPSFDAKTKEYTLTVGKGLTQIVLHATLADAKAQIKVNGLPLASGVKRTFAITADETLITLYIRAEDKKTVDSYTVKVVRSDMVQEEPNNSTIPESSGPVVAGAIINGVQADITHWFHQKLFVNEKDEKSLRVDLNNDAFELLSKLSTVKQAIVDLTKTQENISFFISAQAMHILIEKEIQLVVKTGKANLLVLPDADEYKSLMKKLGVNEKDIMLRIMISNQGSATPTSFTAFSEKVHISFELAAGTKVVPMEFLNGNGLQVEMLLKQEKAVKDGRKLGVYVYDDENAQWKYIRSKNEAAVKGKMTFVAIASGVYQIMEYQKSFADIQKHWAKEDIESLASKHVVIGSNDHYIPNAKITRIQFAAMLLRSLGITEYKGGESSFHDVKPGHWAFGIAEAVTRAGFINVSEAGMFKPNEFITREEMVITLIRAIESETGEIHLSESEQQKILNTFKEQSQLNKMAKESFAKAIHLQIIIGVHNQLLPHDTSTRAQAAVTLRRLMQELGIL</sequence>
<feature type="domain" description="SLH" evidence="6">
    <location>
        <begin position="2625"/>
        <end position="2687"/>
    </location>
</feature>
<accession>A0A9C7G909</accession>
<feature type="domain" description="SLH" evidence="6">
    <location>
        <begin position="2688"/>
        <end position="2748"/>
    </location>
</feature>
<dbReference type="InterPro" id="IPR011659">
    <property type="entry name" value="WD40"/>
</dbReference>
<evidence type="ECO:0000259" key="6">
    <source>
        <dbReference type="PROSITE" id="PS51272"/>
    </source>
</evidence>
<dbReference type="InterPro" id="IPR025883">
    <property type="entry name" value="Cadherin-like_domain"/>
</dbReference>
<dbReference type="PROSITE" id="PS51272">
    <property type="entry name" value="SLH"/>
    <property type="match status" value="2"/>
</dbReference>
<dbReference type="PANTHER" id="PTHR36842">
    <property type="entry name" value="PROTEIN TOLB HOMOLOG"/>
    <property type="match status" value="1"/>
</dbReference>
<evidence type="ECO:0000256" key="1">
    <source>
        <dbReference type="ARBA" id="ARBA00009820"/>
    </source>
</evidence>
<evidence type="ECO:0000256" key="2">
    <source>
        <dbReference type="ARBA" id="ARBA00022729"/>
    </source>
</evidence>
<keyword evidence="2 4" id="KW-0732">Signal</keyword>
<gene>
    <name evidence="7" type="ORF">NEOCIP111885_01484</name>
</gene>
<feature type="domain" description="Fibronectin type-III" evidence="5">
    <location>
        <begin position="686"/>
        <end position="777"/>
    </location>
</feature>
<comment type="caution">
    <text evidence="7">The sequence shown here is derived from an EMBL/GenBank/DDBJ whole genome shotgun (WGS) entry which is preliminary data.</text>
</comment>
<organism evidence="7 8">
    <name type="scientific">Pseudoneobacillus rhizosphaerae</name>
    <dbReference type="NCBI Taxonomy" id="2880968"/>
    <lineage>
        <taxon>Bacteria</taxon>
        <taxon>Bacillati</taxon>
        <taxon>Bacillota</taxon>
        <taxon>Bacilli</taxon>
        <taxon>Bacillales</taxon>
        <taxon>Bacillaceae</taxon>
        <taxon>Pseudoneobacillus</taxon>
    </lineage>
</organism>
<dbReference type="CDD" id="cd00063">
    <property type="entry name" value="FN3"/>
    <property type="match status" value="3"/>
</dbReference>
<proteinExistence type="inferred from homology"/>
<dbReference type="Pfam" id="PF00041">
    <property type="entry name" value="fn3"/>
    <property type="match status" value="2"/>
</dbReference>
<dbReference type="Pfam" id="PF07676">
    <property type="entry name" value="PD40"/>
    <property type="match status" value="1"/>
</dbReference>
<dbReference type="Pfam" id="PF12733">
    <property type="entry name" value="Cadherin-like"/>
    <property type="match status" value="1"/>
</dbReference>
<dbReference type="InterPro" id="IPR001119">
    <property type="entry name" value="SLH_dom"/>
</dbReference>
<feature type="domain" description="Fibronectin type-III" evidence="5">
    <location>
        <begin position="495"/>
        <end position="582"/>
    </location>
</feature>
<feature type="domain" description="Fibronectin type-III" evidence="5">
    <location>
        <begin position="589"/>
        <end position="681"/>
    </location>
</feature>
<name>A0A9C7G909_9BACI</name>
<dbReference type="InterPro" id="IPR011042">
    <property type="entry name" value="6-blade_b-propeller_TolB-like"/>
</dbReference>
<evidence type="ECO:0000313" key="8">
    <source>
        <dbReference type="Proteomes" id="UP000789845"/>
    </source>
</evidence>
<evidence type="ECO:0000256" key="3">
    <source>
        <dbReference type="SAM" id="MobiDB-lite"/>
    </source>
</evidence>
<comment type="similarity">
    <text evidence="1">Belongs to the TolB family.</text>
</comment>
<protein>
    <recommendedName>
        <fullName evidence="9">Fibronectin type-III domain-containing protein</fullName>
    </recommendedName>
</protein>
<dbReference type="EMBL" id="CAKJTG010000007">
    <property type="protein sequence ID" value="CAG9607792.1"/>
    <property type="molecule type" value="Genomic_DNA"/>
</dbReference>
<dbReference type="Proteomes" id="UP000789845">
    <property type="component" value="Unassembled WGS sequence"/>
</dbReference>
<evidence type="ECO:0000256" key="4">
    <source>
        <dbReference type="SAM" id="SignalP"/>
    </source>
</evidence>
<dbReference type="Pfam" id="PF00395">
    <property type="entry name" value="SLH"/>
    <property type="match status" value="2"/>
</dbReference>
<dbReference type="InterPro" id="IPR008969">
    <property type="entry name" value="CarboxyPept-like_regulatory"/>
</dbReference>
<dbReference type="Gene3D" id="2.60.40.10">
    <property type="entry name" value="Immunoglobulins"/>
    <property type="match status" value="3"/>
</dbReference>
<dbReference type="PANTHER" id="PTHR36842:SF1">
    <property type="entry name" value="PROTEIN TOLB"/>
    <property type="match status" value="1"/>
</dbReference>
<dbReference type="SUPFAM" id="SSF49464">
    <property type="entry name" value="Carboxypeptidase regulatory domain-like"/>
    <property type="match status" value="1"/>
</dbReference>
<dbReference type="SMART" id="SM00060">
    <property type="entry name" value="FN3"/>
    <property type="match status" value="4"/>
</dbReference>
<feature type="chain" id="PRO_5038978314" description="Fibronectin type-III domain-containing protein" evidence="4">
    <location>
        <begin position="36"/>
        <end position="2814"/>
    </location>
</feature>
<dbReference type="SUPFAM" id="SSF69304">
    <property type="entry name" value="Tricorn protease N-terminal domain"/>
    <property type="match status" value="1"/>
</dbReference>
<dbReference type="InterPro" id="IPR036116">
    <property type="entry name" value="FN3_sf"/>
</dbReference>
<dbReference type="InterPro" id="IPR003961">
    <property type="entry name" value="FN3_dom"/>
</dbReference>
<feature type="signal peptide" evidence="4">
    <location>
        <begin position="1"/>
        <end position="35"/>
    </location>
</feature>
<reference evidence="7" key="1">
    <citation type="submission" date="2021-10" db="EMBL/GenBank/DDBJ databases">
        <authorList>
            <person name="Criscuolo A."/>
        </authorList>
    </citation>
    <scope>NUCLEOTIDE SEQUENCE</scope>
    <source>
        <strain evidence="7">CIP111885</strain>
    </source>
</reference>
<dbReference type="PROSITE" id="PS50853">
    <property type="entry name" value="FN3"/>
    <property type="match status" value="3"/>
</dbReference>
<keyword evidence="8" id="KW-1185">Reference proteome</keyword>
<dbReference type="InterPro" id="IPR013783">
    <property type="entry name" value="Ig-like_fold"/>
</dbReference>
<evidence type="ECO:0000313" key="7">
    <source>
        <dbReference type="EMBL" id="CAG9607792.1"/>
    </source>
</evidence>